<comment type="caution">
    <text evidence="2">The sequence shown here is derived from an EMBL/GenBank/DDBJ whole genome shotgun (WGS) entry which is preliminary data.</text>
</comment>
<dbReference type="Proteomes" id="UP000824890">
    <property type="component" value="Unassembled WGS sequence"/>
</dbReference>
<accession>A0ABQ7Y681</accession>
<reference evidence="2 3" key="1">
    <citation type="submission" date="2021-05" db="EMBL/GenBank/DDBJ databases">
        <title>Genome Assembly of Synthetic Allotetraploid Brassica napus Reveals Homoeologous Exchanges between Subgenomes.</title>
        <authorList>
            <person name="Davis J.T."/>
        </authorList>
    </citation>
    <scope>NUCLEOTIDE SEQUENCE [LARGE SCALE GENOMIC DNA]</scope>
    <source>
        <strain evidence="3">cv. Da-Ae</strain>
        <tissue evidence="2">Seedling</tissue>
    </source>
</reference>
<sequence>MFVPTRPFGELDGLLDPTRRTGELDGSVDPTRPFGELDQSNSTNGRVGGRVGRCIRSNSPLRRIRRWVFRCPGSVVRGFESSLPGKPTRVTAELAGDHNHASVQLAGELTGAVAELAGRVQPHGGSARQRADRLGG</sequence>
<protein>
    <submittedName>
        <fullName evidence="2">Uncharacterized protein</fullName>
    </submittedName>
</protein>
<evidence type="ECO:0000313" key="3">
    <source>
        <dbReference type="Proteomes" id="UP000824890"/>
    </source>
</evidence>
<gene>
    <name evidence="2" type="ORF">HID58_080024</name>
</gene>
<evidence type="ECO:0000256" key="1">
    <source>
        <dbReference type="SAM" id="MobiDB-lite"/>
    </source>
</evidence>
<organism evidence="2 3">
    <name type="scientific">Brassica napus</name>
    <name type="common">Rape</name>
    <dbReference type="NCBI Taxonomy" id="3708"/>
    <lineage>
        <taxon>Eukaryota</taxon>
        <taxon>Viridiplantae</taxon>
        <taxon>Streptophyta</taxon>
        <taxon>Embryophyta</taxon>
        <taxon>Tracheophyta</taxon>
        <taxon>Spermatophyta</taxon>
        <taxon>Magnoliopsida</taxon>
        <taxon>eudicotyledons</taxon>
        <taxon>Gunneridae</taxon>
        <taxon>Pentapetalae</taxon>
        <taxon>rosids</taxon>
        <taxon>malvids</taxon>
        <taxon>Brassicales</taxon>
        <taxon>Brassicaceae</taxon>
        <taxon>Brassiceae</taxon>
        <taxon>Brassica</taxon>
    </lineage>
</organism>
<keyword evidence="3" id="KW-1185">Reference proteome</keyword>
<dbReference type="EMBL" id="JAGKQM010000018">
    <property type="protein sequence ID" value="KAH0862813.1"/>
    <property type="molecule type" value="Genomic_DNA"/>
</dbReference>
<name>A0ABQ7Y681_BRANA</name>
<proteinExistence type="predicted"/>
<feature type="region of interest" description="Disordered" evidence="1">
    <location>
        <begin position="1"/>
        <end position="51"/>
    </location>
</feature>
<evidence type="ECO:0000313" key="2">
    <source>
        <dbReference type="EMBL" id="KAH0862813.1"/>
    </source>
</evidence>